<sequence length="282" mass="31410">MAPRKSAPLSVSCRLHPRLALDNCPKHDRVSELSCRRPMSTNHPAIGPYMTTLYICIDESRNHTRDRCYSVAGCWCVSSRTDPTNVLTPTKDRLLQLIETHPHTAAQPSELKGAAIHPDTLNDVISFLKESMYDDGTIEQSRQPWSMHVPLGFTIHALNARLATDSIEGLVGPLDAAETVQTIALSTVLSPLFDSTHLDLGSYDEISVVLDAETWTNPAQRVRENIDEQALDIERITFETRDSKSTPGIQLADIAAYSWRRNHTRGDCETAAGLLHDLRFAR</sequence>
<dbReference type="EMBL" id="CP095005">
    <property type="protein sequence ID" value="UOO95915.1"/>
    <property type="molecule type" value="Genomic_DNA"/>
</dbReference>
<proteinExistence type="predicted"/>
<dbReference type="Pfam" id="PF12686">
    <property type="entry name" value="DUF3800"/>
    <property type="match status" value="1"/>
</dbReference>
<name>A0AAX3ART2_HALDO</name>
<dbReference type="GeneID" id="71761024"/>
<accession>A0AAX3ART2</accession>
<organism evidence="1 2">
    <name type="scientific">Halococcus dombrowskii</name>
    <dbReference type="NCBI Taxonomy" id="179637"/>
    <lineage>
        <taxon>Archaea</taxon>
        <taxon>Methanobacteriati</taxon>
        <taxon>Methanobacteriota</taxon>
        <taxon>Stenosarchaea group</taxon>
        <taxon>Halobacteria</taxon>
        <taxon>Halobacteriales</taxon>
        <taxon>Halococcaceae</taxon>
        <taxon>Halococcus</taxon>
    </lineage>
</organism>
<dbReference type="InterPro" id="IPR024524">
    <property type="entry name" value="DUF3800"/>
</dbReference>
<dbReference type="KEGG" id="hdo:MUK72_04210"/>
<dbReference type="AlphaFoldDB" id="A0AAX3ART2"/>
<keyword evidence="2" id="KW-1185">Reference proteome</keyword>
<dbReference type="RefSeq" id="WP_244704216.1">
    <property type="nucleotide sequence ID" value="NZ_CP095005.1"/>
</dbReference>
<evidence type="ECO:0000313" key="1">
    <source>
        <dbReference type="EMBL" id="UOO95915.1"/>
    </source>
</evidence>
<protein>
    <submittedName>
        <fullName evidence="1">DUF3800 domain-containing protein</fullName>
    </submittedName>
</protein>
<reference evidence="1" key="1">
    <citation type="submission" date="2022-04" db="EMBL/GenBank/DDBJ databases">
        <title>Sequencing and genomic assembly of Halococcus dombrowskii.</title>
        <authorList>
            <person name="Lim S.W."/>
            <person name="MacLea K.S."/>
        </authorList>
    </citation>
    <scope>NUCLEOTIDE SEQUENCE</scope>
    <source>
        <strain evidence="1">H4</strain>
    </source>
</reference>
<gene>
    <name evidence="1" type="ORF">MUK72_04210</name>
</gene>
<dbReference type="Proteomes" id="UP000830542">
    <property type="component" value="Chromosome"/>
</dbReference>
<evidence type="ECO:0000313" key="2">
    <source>
        <dbReference type="Proteomes" id="UP000830542"/>
    </source>
</evidence>